<evidence type="ECO:0000256" key="11">
    <source>
        <dbReference type="ARBA" id="ARBA00023136"/>
    </source>
</evidence>
<comment type="similarity">
    <text evidence="3">In the N-terminal section; belongs to the leguminous lectin family.</text>
</comment>
<keyword evidence="10" id="KW-1133">Transmembrane helix</keyword>
<dbReference type="Gene3D" id="2.60.120.200">
    <property type="match status" value="1"/>
</dbReference>
<dbReference type="SUPFAM" id="SSF49899">
    <property type="entry name" value="Concanavalin A-like lectins/glucanases"/>
    <property type="match status" value="1"/>
</dbReference>
<dbReference type="PROSITE" id="PS50011">
    <property type="entry name" value="PROTEIN_KINASE_DOM"/>
    <property type="match status" value="1"/>
</dbReference>
<evidence type="ECO:0000256" key="12">
    <source>
        <dbReference type="ARBA" id="ARBA00023170"/>
    </source>
</evidence>
<dbReference type="Gene3D" id="1.10.510.10">
    <property type="entry name" value="Transferase(Phosphotransferase) domain 1"/>
    <property type="match status" value="2"/>
</dbReference>
<dbReference type="InterPro" id="IPR000719">
    <property type="entry name" value="Prot_kinase_dom"/>
</dbReference>
<comment type="similarity">
    <text evidence="4">In the C-terminal section; belongs to the protein kinase superfamily. Ser/Thr protein kinase family.</text>
</comment>
<proteinExistence type="inferred from homology"/>
<evidence type="ECO:0000256" key="3">
    <source>
        <dbReference type="ARBA" id="ARBA00008536"/>
    </source>
</evidence>
<evidence type="ECO:0000256" key="2">
    <source>
        <dbReference type="ARBA" id="ARBA00007606"/>
    </source>
</evidence>
<dbReference type="InterPro" id="IPR011009">
    <property type="entry name" value="Kinase-like_dom_sf"/>
</dbReference>
<dbReference type="Pfam" id="PF00139">
    <property type="entry name" value="Lectin_legB"/>
    <property type="match status" value="1"/>
</dbReference>
<dbReference type="InterPro" id="IPR013320">
    <property type="entry name" value="ConA-like_dom_sf"/>
</dbReference>
<organism evidence="13 14">
    <name type="scientific">Prunus persica</name>
    <name type="common">Peach</name>
    <name type="synonym">Amygdalus persica</name>
    <dbReference type="NCBI Taxonomy" id="3760"/>
    <lineage>
        <taxon>Eukaryota</taxon>
        <taxon>Viridiplantae</taxon>
        <taxon>Streptophyta</taxon>
        <taxon>Embryophyta</taxon>
        <taxon>Tracheophyta</taxon>
        <taxon>Spermatophyta</taxon>
        <taxon>Magnoliopsida</taxon>
        <taxon>eudicotyledons</taxon>
        <taxon>Gunneridae</taxon>
        <taxon>Pentapetalae</taxon>
        <taxon>rosids</taxon>
        <taxon>fabids</taxon>
        <taxon>Rosales</taxon>
        <taxon>Rosaceae</taxon>
        <taxon>Amygdaloideae</taxon>
        <taxon>Amygdaleae</taxon>
        <taxon>Prunus</taxon>
    </lineage>
</organism>
<keyword evidence="5" id="KW-0812">Transmembrane</keyword>
<evidence type="ECO:0000256" key="9">
    <source>
        <dbReference type="ARBA" id="ARBA00022840"/>
    </source>
</evidence>
<comment type="subcellular location">
    <subcellularLocation>
        <location evidence="1">Membrane</location>
        <topology evidence="1">Single-pass type I membrane protein</topology>
    </subcellularLocation>
</comment>
<keyword evidence="12" id="KW-0675">Receptor</keyword>
<dbReference type="PROSITE" id="PS00108">
    <property type="entry name" value="PROTEIN_KINASE_ST"/>
    <property type="match status" value="1"/>
</dbReference>
<name>M5XA44_PRUPE</name>
<dbReference type="Gene3D" id="3.30.200.20">
    <property type="entry name" value="Phosphorylase Kinase, domain 1"/>
    <property type="match status" value="1"/>
</dbReference>
<keyword evidence="11" id="KW-0472">Membrane</keyword>
<dbReference type="GO" id="GO:0005886">
    <property type="term" value="C:plasma membrane"/>
    <property type="evidence" value="ECO:0000318"/>
    <property type="project" value="GO_Central"/>
</dbReference>
<dbReference type="GO" id="GO:0004672">
    <property type="term" value="F:protein kinase activity"/>
    <property type="evidence" value="ECO:0007669"/>
    <property type="project" value="InterPro"/>
</dbReference>
<dbReference type="InterPro" id="IPR050528">
    <property type="entry name" value="L-type_Lectin-RKs"/>
</dbReference>
<dbReference type="HOGENOM" id="CLU_000288_62_6_1"/>
<dbReference type="InterPro" id="IPR008271">
    <property type="entry name" value="Ser/Thr_kinase_AS"/>
</dbReference>
<dbReference type="InterPro" id="IPR001220">
    <property type="entry name" value="Legume_lectin_dom"/>
</dbReference>
<evidence type="ECO:0000256" key="10">
    <source>
        <dbReference type="ARBA" id="ARBA00022989"/>
    </source>
</evidence>
<dbReference type="Gramene" id="ONI13714">
    <property type="protein sequence ID" value="ONI13714"/>
    <property type="gene ID" value="PRUPE_4G240500"/>
</dbReference>
<dbReference type="GO" id="GO:0005524">
    <property type="term" value="F:ATP binding"/>
    <property type="evidence" value="ECO:0007669"/>
    <property type="project" value="UniProtKB-KW"/>
</dbReference>
<reference evidence="13 14" key="1">
    <citation type="journal article" date="2013" name="Nat. Genet.">
        <title>The high-quality draft genome of peach (Prunus persica) identifies unique patterns of genetic diversity, domestication and genome evolution.</title>
        <authorList>
            <consortium name="International Peach Genome Initiative"/>
            <person name="Verde I."/>
            <person name="Abbott A.G."/>
            <person name="Scalabrin S."/>
            <person name="Jung S."/>
            <person name="Shu S."/>
            <person name="Marroni F."/>
            <person name="Zhebentyayeva T."/>
            <person name="Dettori M.T."/>
            <person name="Grimwood J."/>
            <person name="Cattonaro F."/>
            <person name="Zuccolo A."/>
            <person name="Rossini L."/>
            <person name="Jenkins J."/>
            <person name="Vendramin E."/>
            <person name="Meisel L.A."/>
            <person name="Decroocq V."/>
            <person name="Sosinski B."/>
            <person name="Prochnik S."/>
            <person name="Mitros T."/>
            <person name="Policriti A."/>
            <person name="Cipriani G."/>
            <person name="Dondini L."/>
            <person name="Ficklin S."/>
            <person name="Goodstein D.M."/>
            <person name="Xuan P."/>
            <person name="Del Fabbro C."/>
            <person name="Aramini V."/>
            <person name="Copetti D."/>
            <person name="Gonzalez S."/>
            <person name="Horner D.S."/>
            <person name="Falchi R."/>
            <person name="Lucas S."/>
            <person name="Mica E."/>
            <person name="Maldonado J."/>
            <person name="Lazzari B."/>
            <person name="Bielenberg D."/>
            <person name="Pirona R."/>
            <person name="Miculan M."/>
            <person name="Barakat A."/>
            <person name="Testolin R."/>
            <person name="Stella A."/>
            <person name="Tartarini S."/>
            <person name="Tonutti P."/>
            <person name="Arus P."/>
            <person name="Orellana A."/>
            <person name="Wells C."/>
            <person name="Main D."/>
            <person name="Vizzotto G."/>
            <person name="Silva H."/>
            <person name="Salamini F."/>
            <person name="Schmutz J."/>
            <person name="Morgante M."/>
            <person name="Rokhsar D.S."/>
        </authorList>
    </citation>
    <scope>NUCLEOTIDE SEQUENCE [LARGE SCALE GENOMIC DNA]</scope>
    <source>
        <strain evidence="14">cv. Nemared</strain>
    </source>
</reference>
<accession>M5XA44</accession>
<keyword evidence="8" id="KW-0547">Nucleotide-binding</keyword>
<dbReference type="Pfam" id="PF00069">
    <property type="entry name" value="Pkinase"/>
    <property type="match status" value="1"/>
</dbReference>
<dbReference type="EMBL" id="CM007654">
    <property type="protein sequence ID" value="ONI13714.1"/>
    <property type="molecule type" value="Genomic_DNA"/>
</dbReference>
<evidence type="ECO:0000256" key="7">
    <source>
        <dbReference type="ARBA" id="ARBA00022734"/>
    </source>
</evidence>
<dbReference type="AlphaFoldDB" id="M5XA44"/>
<keyword evidence="9" id="KW-0067">ATP-binding</keyword>
<sequence length="440" mass="50578">MPSSAGAAISWAYKLGFPKANDDFEPSILKFRMSSFQPHITWANPGSEEDFKAQTNWRLVVNTWVTYNAATNNLNVYCTNDQNRNPFIIKGFSLDHHIDLRKVLPEWVTIGFSVATRLYTERHVIHSKEFMTNLDYNGRRNKSKENSRKKKFLIDVATYWLLPVVLRKYKNSYNFHVILSINTDLERLALPKRFAYKDLVAATYGFANDIRLGQRGSGKVYKGLIQDLGCTIAVKRIFVYRIINRNLVQFIRWCHEEGECLLAYAYMPNSSLDTYLFGPRATLQWDFRYVEQCVVHRDIKSANILLDNDFSTKLGDFGIAKLVDLQFWTQTTGVVGTFGYMAHNMQMGGGLLYLARNILNVADERMGENFDKKEMKCLLIVGLWCIHPNSKERPKAGQMMKVLQLEAPLPVLPYDMHGYDHLMPQDNNLSPSADVPLPKC</sequence>
<dbReference type="InterPro" id="IPR000985">
    <property type="entry name" value="Lectin_LegA_CS"/>
</dbReference>
<dbReference type="SUPFAM" id="SSF56112">
    <property type="entry name" value="Protein kinase-like (PK-like)"/>
    <property type="match status" value="1"/>
</dbReference>
<evidence type="ECO:0000256" key="4">
    <source>
        <dbReference type="ARBA" id="ARBA00010217"/>
    </source>
</evidence>
<dbReference type="PROSITE" id="PS00308">
    <property type="entry name" value="LECTIN_LEGUME_ALPHA"/>
    <property type="match status" value="1"/>
</dbReference>
<dbReference type="eggNOG" id="ENOG502R5Z1">
    <property type="taxonomic scope" value="Eukaryota"/>
</dbReference>
<evidence type="ECO:0000313" key="14">
    <source>
        <dbReference type="Proteomes" id="UP000006882"/>
    </source>
</evidence>
<protein>
    <submittedName>
        <fullName evidence="13">Uncharacterized protein</fullName>
    </submittedName>
</protein>
<keyword evidence="14" id="KW-1185">Reference proteome</keyword>
<evidence type="ECO:0000256" key="6">
    <source>
        <dbReference type="ARBA" id="ARBA00022729"/>
    </source>
</evidence>
<evidence type="ECO:0000313" key="13">
    <source>
        <dbReference type="EMBL" id="ONI13714.1"/>
    </source>
</evidence>
<dbReference type="SMART" id="SM00220">
    <property type="entry name" value="S_TKc"/>
    <property type="match status" value="1"/>
</dbReference>
<keyword evidence="6" id="KW-0732">Signal</keyword>
<evidence type="ECO:0000256" key="5">
    <source>
        <dbReference type="ARBA" id="ARBA00022692"/>
    </source>
</evidence>
<comment type="similarity">
    <text evidence="2">Belongs to the leguminous lectin family.</text>
</comment>
<dbReference type="OMA" id="HITWANP"/>
<dbReference type="GO" id="GO:0030246">
    <property type="term" value="F:carbohydrate binding"/>
    <property type="evidence" value="ECO:0007669"/>
    <property type="project" value="UniProtKB-KW"/>
</dbReference>
<evidence type="ECO:0000256" key="8">
    <source>
        <dbReference type="ARBA" id="ARBA00022741"/>
    </source>
</evidence>
<evidence type="ECO:0000256" key="1">
    <source>
        <dbReference type="ARBA" id="ARBA00004479"/>
    </source>
</evidence>
<keyword evidence="7" id="KW-0430">Lectin</keyword>
<gene>
    <name evidence="13" type="ORF">PRUPE_4G240500</name>
</gene>
<dbReference type="Proteomes" id="UP000006882">
    <property type="component" value="Chromosome G4"/>
</dbReference>
<dbReference type="PANTHER" id="PTHR27007">
    <property type="match status" value="1"/>
</dbReference>